<keyword evidence="1" id="KW-0472">Membrane</keyword>
<dbReference type="InterPro" id="IPR025646">
    <property type="entry name" value="DUF4350"/>
</dbReference>
<feature type="transmembrane region" description="Helical" evidence="1">
    <location>
        <begin position="7"/>
        <end position="27"/>
    </location>
</feature>
<dbReference type="STRING" id="1888995.BD935_01200"/>
<evidence type="ECO:0000313" key="4">
    <source>
        <dbReference type="Proteomes" id="UP000183080"/>
    </source>
</evidence>
<keyword evidence="1" id="KW-0812">Transmembrane</keyword>
<dbReference type="AlphaFoldDB" id="A0A1J5TYX9"/>
<dbReference type="EMBL" id="MIZA01000019">
    <property type="protein sequence ID" value="OIR19004.1"/>
    <property type="molecule type" value="Genomic_DNA"/>
</dbReference>
<gene>
    <name evidence="3" type="ORF">BD935_01200</name>
</gene>
<dbReference type="Pfam" id="PF14258">
    <property type="entry name" value="DUF4350"/>
    <property type="match status" value="1"/>
</dbReference>
<evidence type="ECO:0000313" key="3">
    <source>
        <dbReference type="EMBL" id="OIR19004.1"/>
    </source>
</evidence>
<feature type="domain" description="DUF4350" evidence="2">
    <location>
        <begin position="40"/>
        <end position="267"/>
    </location>
</feature>
<evidence type="ECO:0000256" key="1">
    <source>
        <dbReference type="SAM" id="Phobius"/>
    </source>
</evidence>
<proteinExistence type="predicted"/>
<accession>A0A1J5TYX9</accession>
<keyword evidence="1" id="KW-1133">Transmembrane helix</keyword>
<evidence type="ECO:0000259" key="2">
    <source>
        <dbReference type="Pfam" id="PF14258"/>
    </source>
</evidence>
<protein>
    <recommendedName>
        <fullName evidence="2">DUF4350 domain-containing protein</fullName>
    </recommendedName>
</protein>
<dbReference type="Proteomes" id="UP000183080">
    <property type="component" value="Unassembled WGS sequence"/>
</dbReference>
<reference evidence="3 4" key="1">
    <citation type="submission" date="2016-08" db="EMBL/GenBank/DDBJ databases">
        <title>New Insights into Marine Group III Euryarchaeota, from dark to light.</title>
        <authorList>
            <person name="Haro-Moreno J.M."/>
            <person name="Rodriguez-Valera F."/>
            <person name="Lopez-Garcia P."/>
            <person name="Moreira D."/>
            <person name="Martin-Cuadrado A.B."/>
        </authorList>
    </citation>
    <scope>NUCLEOTIDE SEQUENCE [LARGE SCALE GENOMIC DNA]</scope>
    <source>
        <strain evidence="3">CG-Epi1</strain>
    </source>
</reference>
<sequence>MEISSRSGIMILFATVAVCTLVLFPLLQYVAERDPQLSAYDDDWNDISNFRKGLEDNPNTSYNVSAVLSNPGVLDEISDPTSTLFVIVGTESPYSSLELEILARYMESGGSILVFGDFDYSNTIAELFAIEFVKHKLWDQNYRDNLSLIPTTAIVEGESYNILLNEPVAIRDLGSQYINLWSQGFEWNKKVFISTSKNSWIDSDDDGLITPEDEVSGPQGFTVGMRCEMKSAEGVQLGTAVFVSDSSLPINMMWNEDRNSDFLLSLIESMIGSEGDILFDESRHTQESFGASLFQSALGFYFLLAGDTLIIQVIRLNVLVLVIILTMGLSMRQAEPKRWYHIFDIRKPRPLRSYGHSLDKGILALQDVFLERLRLKHQIYEFDDKSRKDRMAMLADVLNRYNVALDEDIKMLLGNPQEIRPDILRSIAKKLSAW</sequence>
<comment type="caution">
    <text evidence="3">The sequence shown here is derived from an EMBL/GenBank/DDBJ whole genome shotgun (WGS) entry which is preliminary data.</text>
</comment>
<name>A0A1J5TYX9_9ARCH</name>
<feature type="transmembrane region" description="Helical" evidence="1">
    <location>
        <begin position="298"/>
        <end position="329"/>
    </location>
</feature>
<organism evidence="3 4">
    <name type="scientific">Marine Group III euryarchaeote CG-Epi1</name>
    <dbReference type="NCBI Taxonomy" id="1888995"/>
    <lineage>
        <taxon>Archaea</taxon>
        <taxon>Methanobacteriati</taxon>
        <taxon>Thermoplasmatota</taxon>
        <taxon>Thermoplasmata</taxon>
        <taxon>Candidatus Thermoprofundales</taxon>
    </lineage>
</organism>